<gene>
    <name evidence="1" type="ORF">FVP74_09345</name>
</gene>
<dbReference type="AlphaFoldDB" id="A0A5C8I1E1"/>
<dbReference type="RefSeq" id="WP_147051328.1">
    <property type="nucleotide sequence ID" value="NZ_BKAH01000017.1"/>
</dbReference>
<sequence>MNGDRIDRDFGDVDTKTMREPAALLDEITEQALEALERGQETTAPLLAILIEVGRLRMRLAEQAVPRREDWPSDVVHVAVCARRMRRLAEREARS</sequence>
<dbReference type="EMBL" id="VRSX01000003">
    <property type="protein sequence ID" value="TXK11523.1"/>
    <property type="molecule type" value="Genomic_DNA"/>
</dbReference>
<accession>A0A5C8I1E1</accession>
<evidence type="ECO:0000313" key="2">
    <source>
        <dbReference type="Proteomes" id="UP000321949"/>
    </source>
</evidence>
<protein>
    <submittedName>
        <fullName evidence="1">Uncharacterized protein</fullName>
    </submittedName>
</protein>
<organism evidence="1 2">
    <name type="scientific">Microbacterium saccharophilum</name>
    <dbReference type="NCBI Taxonomy" id="1213358"/>
    <lineage>
        <taxon>Bacteria</taxon>
        <taxon>Bacillati</taxon>
        <taxon>Actinomycetota</taxon>
        <taxon>Actinomycetes</taxon>
        <taxon>Micrococcales</taxon>
        <taxon>Microbacteriaceae</taxon>
        <taxon>Microbacterium</taxon>
    </lineage>
</organism>
<reference evidence="1 2" key="1">
    <citation type="submission" date="2019-08" db="EMBL/GenBank/DDBJ databases">
        <authorList>
            <person name="Dong K."/>
        </authorList>
    </citation>
    <scope>NUCLEOTIDE SEQUENCE [LARGE SCALE GENOMIC DNA]</scope>
    <source>
        <strain evidence="1 2">K-1</strain>
    </source>
</reference>
<proteinExistence type="predicted"/>
<comment type="caution">
    <text evidence="1">The sequence shown here is derived from an EMBL/GenBank/DDBJ whole genome shotgun (WGS) entry which is preliminary data.</text>
</comment>
<evidence type="ECO:0000313" key="1">
    <source>
        <dbReference type="EMBL" id="TXK11523.1"/>
    </source>
</evidence>
<dbReference type="OrthoDB" id="9956046at2"/>
<dbReference type="Proteomes" id="UP000321949">
    <property type="component" value="Unassembled WGS sequence"/>
</dbReference>
<keyword evidence="2" id="KW-1185">Reference proteome</keyword>
<name>A0A5C8I1E1_9MICO</name>